<sequence length="329" mass="33641">MNGTPVEQRTVEEPAGRENGNVAGISENRGTAPGTVAFIGYGEAAQAFVAGWGAGRTEAIVAYDIKTDSADAAIVAAKRADYARTGITGAASLAGALAGAAAIFSTVTADQALVAAEAAAPGIGAGALYFDCNSCSPESKRRAALSIEAAGGRYVDTAVMAPVHPGLHRTPLLVAGPHAAAALERLGALGMNAQAVEGPVGAASSIKMVRSIMIKGMEALFLECVLTGRKAGVDETVLASLEKSFPGFDVAGRAAYMMSRAMIHGTRRAAEMREVARTVEELGLAPRMAAATVGWQAEIGGLGLPMENDDYRVLADALIERIPSKDEAA</sequence>
<evidence type="ECO:0000313" key="4">
    <source>
        <dbReference type="EMBL" id="SLN62902.1"/>
    </source>
</evidence>
<dbReference type="Proteomes" id="UP000193200">
    <property type="component" value="Unassembled WGS sequence"/>
</dbReference>
<dbReference type="InterPro" id="IPR008927">
    <property type="entry name" value="6-PGluconate_DH-like_C_sf"/>
</dbReference>
<dbReference type="Pfam" id="PF09130">
    <property type="entry name" value="DUF1932"/>
    <property type="match status" value="1"/>
</dbReference>
<dbReference type="Gene3D" id="3.40.50.720">
    <property type="entry name" value="NAD(P)-binding Rossmann-like Domain"/>
    <property type="match status" value="1"/>
</dbReference>
<evidence type="ECO:0000259" key="2">
    <source>
        <dbReference type="Pfam" id="PF03446"/>
    </source>
</evidence>
<dbReference type="Pfam" id="PF03446">
    <property type="entry name" value="NAD_binding_2"/>
    <property type="match status" value="1"/>
</dbReference>
<dbReference type="AlphaFoldDB" id="A0A1Y5TFM5"/>
<dbReference type="InterPro" id="IPR006115">
    <property type="entry name" value="6PGDH_NADP-bd"/>
</dbReference>
<name>A0A1Y5TFM5_9PROT</name>
<dbReference type="InParanoid" id="A0A1Y5TFM5"/>
<reference evidence="4 5" key="1">
    <citation type="submission" date="2017-03" db="EMBL/GenBank/DDBJ databases">
        <authorList>
            <person name="Afonso C.L."/>
            <person name="Miller P.J."/>
            <person name="Scott M.A."/>
            <person name="Spackman E."/>
            <person name="Goraichik I."/>
            <person name="Dimitrov K.M."/>
            <person name="Suarez D.L."/>
            <person name="Swayne D.E."/>
        </authorList>
    </citation>
    <scope>NUCLEOTIDE SEQUENCE [LARGE SCALE GENOMIC DNA]</scope>
    <source>
        <strain evidence="4 5">CECT 7691</strain>
    </source>
</reference>
<organism evidence="4 5">
    <name type="scientific">Oceanibacterium hippocampi</name>
    <dbReference type="NCBI Taxonomy" id="745714"/>
    <lineage>
        <taxon>Bacteria</taxon>
        <taxon>Pseudomonadati</taxon>
        <taxon>Pseudomonadota</taxon>
        <taxon>Alphaproteobacteria</taxon>
        <taxon>Sneathiellales</taxon>
        <taxon>Sneathiellaceae</taxon>
        <taxon>Oceanibacterium</taxon>
    </lineage>
</organism>
<dbReference type="InterPro" id="IPR013328">
    <property type="entry name" value="6PGD_dom2"/>
</dbReference>
<feature type="domain" description="6-phosphogluconate dehydrogenase NADP-binding" evidence="2">
    <location>
        <begin position="36"/>
        <end position="177"/>
    </location>
</feature>
<feature type="region of interest" description="Disordered" evidence="1">
    <location>
        <begin position="1"/>
        <end position="27"/>
    </location>
</feature>
<feature type="domain" description="Phosphogluconate dehydrogenase NAD-binding putative C-terminal" evidence="3">
    <location>
        <begin position="229"/>
        <end position="298"/>
    </location>
</feature>
<dbReference type="Gene3D" id="1.10.1040.10">
    <property type="entry name" value="N-(1-d-carboxylethyl)-l-norvaline Dehydrogenase, domain 2"/>
    <property type="match status" value="1"/>
</dbReference>
<dbReference type="SUPFAM" id="SSF48179">
    <property type="entry name" value="6-phosphogluconate dehydrogenase C-terminal domain-like"/>
    <property type="match status" value="1"/>
</dbReference>
<accession>A0A1Y5TFM5</accession>
<evidence type="ECO:0000256" key="1">
    <source>
        <dbReference type="SAM" id="MobiDB-lite"/>
    </source>
</evidence>
<gene>
    <name evidence="4" type="ORF">OCH7691_02803</name>
</gene>
<dbReference type="InterPro" id="IPR036291">
    <property type="entry name" value="NAD(P)-bd_dom_sf"/>
</dbReference>
<protein>
    <submittedName>
        <fullName evidence="4">NAD binding domain of 6-phosphogluconate dehydrogenase</fullName>
    </submittedName>
</protein>
<dbReference type="GO" id="GO:0050661">
    <property type="term" value="F:NADP binding"/>
    <property type="evidence" value="ECO:0007669"/>
    <property type="project" value="InterPro"/>
</dbReference>
<dbReference type="EMBL" id="FWFR01000002">
    <property type="protein sequence ID" value="SLN62902.1"/>
    <property type="molecule type" value="Genomic_DNA"/>
</dbReference>
<dbReference type="SUPFAM" id="SSF51735">
    <property type="entry name" value="NAD(P)-binding Rossmann-fold domains"/>
    <property type="match status" value="1"/>
</dbReference>
<evidence type="ECO:0000259" key="3">
    <source>
        <dbReference type="Pfam" id="PF09130"/>
    </source>
</evidence>
<dbReference type="InterPro" id="IPR015814">
    <property type="entry name" value="Pgluconate_DH_NAD-bd_C"/>
</dbReference>
<evidence type="ECO:0000313" key="5">
    <source>
        <dbReference type="Proteomes" id="UP000193200"/>
    </source>
</evidence>
<keyword evidence="5" id="KW-1185">Reference proteome</keyword>
<proteinExistence type="predicted"/>